<evidence type="ECO:0000256" key="1">
    <source>
        <dbReference type="ARBA" id="ARBA00004613"/>
    </source>
</evidence>
<accession>A0A336M4G4</accession>
<dbReference type="InterPro" id="IPR014044">
    <property type="entry name" value="CAP_dom"/>
</dbReference>
<dbReference type="InterPro" id="IPR001283">
    <property type="entry name" value="CRISP-related"/>
</dbReference>
<keyword evidence="2" id="KW-0964">Secreted</keyword>
<sequence>MSKTMHKISLFGLVLIGTCFILTAGCRNGQLISDGLSEQEKYDILREHNILRQQVAMGQISGQPGASNMQEMEWDENLARRAQQWASQCMYEHDPNRFDDRFSIGQNLAIIWSSAPLEVGDFPGRVRKWFNEVNIYTWGQGWTVRTGHYSQMIWAGTNLVGCGFSYYRAQGRYNKLYVCNYGPAGNVAGRLPYQPGYPKCSGYGMQTSKDYPGLCRIDDYENTIDGKPYVYSPYDPRYSRPGSSSVSSHNNQYNINNKFNELRTQTSRPSTSSPYRQNTGYQSGGGHPSNNYRNSQPSEVRIVTYSSDDDTSAQVIAKPAQAALSTFNKAIAGYRWDLLFKDLIKDIV</sequence>
<feature type="domain" description="SCP" evidence="5">
    <location>
        <begin position="39"/>
        <end position="189"/>
    </location>
</feature>
<feature type="region of interest" description="Disordered" evidence="3">
    <location>
        <begin position="231"/>
        <end position="295"/>
    </location>
</feature>
<protein>
    <submittedName>
        <fullName evidence="6">CSON011619 protein</fullName>
    </submittedName>
</protein>
<feature type="compositionally biased region" description="Low complexity" evidence="3">
    <location>
        <begin position="263"/>
        <end position="277"/>
    </location>
</feature>
<name>A0A336M4G4_CULSO</name>
<dbReference type="VEuPathDB" id="VectorBase:CSON011619"/>
<proteinExistence type="predicted"/>
<dbReference type="InterPro" id="IPR035940">
    <property type="entry name" value="CAP_sf"/>
</dbReference>
<dbReference type="PRINTS" id="PR00837">
    <property type="entry name" value="V5TPXLIKE"/>
</dbReference>
<evidence type="ECO:0000259" key="5">
    <source>
        <dbReference type="SMART" id="SM00198"/>
    </source>
</evidence>
<dbReference type="OMA" id="STKWHEV"/>
<evidence type="ECO:0000313" key="6">
    <source>
        <dbReference type="EMBL" id="SSX24860.1"/>
    </source>
</evidence>
<dbReference type="Pfam" id="PF00188">
    <property type="entry name" value="CAP"/>
    <property type="match status" value="1"/>
</dbReference>
<keyword evidence="4" id="KW-0732">Signal</keyword>
<dbReference type="PROSITE" id="PS51257">
    <property type="entry name" value="PROKAR_LIPOPROTEIN"/>
    <property type="match status" value="1"/>
</dbReference>
<dbReference type="EMBL" id="UFQT01000512">
    <property type="protein sequence ID" value="SSX24860.1"/>
    <property type="molecule type" value="Genomic_DNA"/>
</dbReference>
<dbReference type="PROSITE" id="PS01010">
    <property type="entry name" value="CRISP_2"/>
    <property type="match status" value="1"/>
</dbReference>
<dbReference type="InterPro" id="IPR018244">
    <property type="entry name" value="Allrgn_V5/Tpx1_CS"/>
</dbReference>
<evidence type="ECO:0000256" key="4">
    <source>
        <dbReference type="SAM" id="SignalP"/>
    </source>
</evidence>
<dbReference type="PROSITE" id="PS01009">
    <property type="entry name" value="CRISP_1"/>
    <property type="match status" value="1"/>
</dbReference>
<comment type="subcellular location">
    <subcellularLocation>
        <location evidence="1">Secreted</location>
    </subcellularLocation>
</comment>
<dbReference type="AlphaFoldDB" id="A0A336M4G4"/>
<dbReference type="GO" id="GO:0005576">
    <property type="term" value="C:extracellular region"/>
    <property type="evidence" value="ECO:0007669"/>
    <property type="project" value="UniProtKB-SubCell"/>
</dbReference>
<feature type="compositionally biased region" description="Polar residues" evidence="3">
    <location>
        <begin position="249"/>
        <end position="259"/>
    </location>
</feature>
<dbReference type="SMART" id="SM00198">
    <property type="entry name" value="SCP"/>
    <property type="match status" value="1"/>
</dbReference>
<dbReference type="CDD" id="cd05380">
    <property type="entry name" value="CAP_euk"/>
    <property type="match status" value="1"/>
</dbReference>
<dbReference type="InterPro" id="IPR002413">
    <property type="entry name" value="V5_allergen-like"/>
</dbReference>
<gene>
    <name evidence="6" type="primary">CSON011619</name>
</gene>
<dbReference type="Gene3D" id="3.40.33.10">
    <property type="entry name" value="CAP"/>
    <property type="match status" value="1"/>
</dbReference>
<feature type="chain" id="PRO_5016309044" evidence="4">
    <location>
        <begin position="26"/>
        <end position="348"/>
    </location>
</feature>
<dbReference type="PRINTS" id="PR00838">
    <property type="entry name" value="V5ALLERGEN"/>
</dbReference>
<feature type="signal peptide" evidence="4">
    <location>
        <begin position="1"/>
        <end position="25"/>
    </location>
</feature>
<dbReference type="SUPFAM" id="SSF55797">
    <property type="entry name" value="PR-1-like"/>
    <property type="match status" value="1"/>
</dbReference>
<organism evidence="6">
    <name type="scientific">Culicoides sonorensis</name>
    <name type="common">Biting midge</name>
    <dbReference type="NCBI Taxonomy" id="179676"/>
    <lineage>
        <taxon>Eukaryota</taxon>
        <taxon>Metazoa</taxon>
        <taxon>Ecdysozoa</taxon>
        <taxon>Arthropoda</taxon>
        <taxon>Hexapoda</taxon>
        <taxon>Insecta</taxon>
        <taxon>Pterygota</taxon>
        <taxon>Neoptera</taxon>
        <taxon>Endopterygota</taxon>
        <taxon>Diptera</taxon>
        <taxon>Nematocera</taxon>
        <taxon>Chironomoidea</taxon>
        <taxon>Ceratopogonidae</taxon>
        <taxon>Ceratopogoninae</taxon>
        <taxon>Culicoides</taxon>
        <taxon>Monoculicoides</taxon>
    </lineage>
</organism>
<evidence type="ECO:0000256" key="2">
    <source>
        <dbReference type="ARBA" id="ARBA00022525"/>
    </source>
</evidence>
<dbReference type="PANTHER" id="PTHR10334">
    <property type="entry name" value="CYSTEINE-RICH SECRETORY PROTEIN-RELATED"/>
    <property type="match status" value="1"/>
</dbReference>
<evidence type="ECO:0000256" key="3">
    <source>
        <dbReference type="SAM" id="MobiDB-lite"/>
    </source>
</evidence>
<reference evidence="6" key="1">
    <citation type="submission" date="2018-07" db="EMBL/GenBank/DDBJ databases">
        <authorList>
            <person name="Quirk P.G."/>
            <person name="Krulwich T.A."/>
        </authorList>
    </citation>
    <scope>NUCLEOTIDE SEQUENCE</scope>
</reference>